<feature type="domain" description="YbaK/aminoacyl-tRNA synthetase-associated" evidence="1">
    <location>
        <begin position="31"/>
        <end position="149"/>
    </location>
</feature>
<dbReference type="PANTHER" id="PTHR30411:SF1">
    <property type="entry name" value="CYTOPLASMIC PROTEIN"/>
    <property type="match status" value="1"/>
</dbReference>
<dbReference type="InterPro" id="IPR007214">
    <property type="entry name" value="YbaK/aa-tRNA-synth-assoc-dom"/>
</dbReference>
<dbReference type="RefSeq" id="WP_386723212.1">
    <property type="nucleotide sequence ID" value="NZ_JBHRSZ010000009.1"/>
</dbReference>
<organism evidence="2 3">
    <name type="scientific">Litoribrevibacter euphylliae</name>
    <dbReference type="NCBI Taxonomy" id="1834034"/>
    <lineage>
        <taxon>Bacteria</taxon>
        <taxon>Pseudomonadati</taxon>
        <taxon>Pseudomonadota</taxon>
        <taxon>Gammaproteobacteria</taxon>
        <taxon>Oceanospirillales</taxon>
        <taxon>Oceanospirillaceae</taxon>
        <taxon>Litoribrevibacter</taxon>
    </lineage>
</organism>
<comment type="caution">
    <text evidence="2">The sequence shown here is derived from an EMBL/GenBank/DDBJ whole genome shotgun (WGS) entry which is preliminary data.</text>
</comment>
<evidence type="ECO:0000313" key="2">
    <source>
        <dbReference type="EMBL" id="MFC3153290.1"/>
    </source>
</evidence>
<accession>A0ABV7HMA4</accession>
<dbReference type="EMBL" id="JBHRSZ010000009">
    <property type="protein sequence ID" value="MFC3153290.1"/>
    <property type="molecule type" value="Genomic_DNA"/>
</dbReference>
<protein>
    <submittedName>
        <fullName evidence="2">YbaK/EbsC family protein</fullName>
    </submittedName>
</protein>
<dbReference type="CDD" id="cd04333">
    <property type="entry name" value="ProX_deacylase"/>
    <property type="match status" value="1"/>
</dbReference>
<sequence>MTQQLTAKSSQKVQMFLSQHGKSFVVKEMPESTRTAQEAAQAIGCQQAQIAKSLIFKDANSGDPILLIVSGTNQVCTDKVEEATGLKLAKADAKFVRDRIGYAIGGVPPIAHNEDVKTILDPDLKQYPSIWAAAGTPNAVFELEAADLPQLTQGKWVELAK</sequence>
<keyword evidence="3" id="KW-1185">Reference proteome</keyword>
<dbReference type="InterPro" id="IPR036754">
    <property type="entry name" value="YbaK/aa-tRNA-synt-asso_dom_sf"/>
</dbReference>
<dbReference type="Gene3D" id="3.90.960.10">
    <property type="entry name" value="YbaK/aminoacyl-tRNA synthetase-associated domain"/>
    <property type="match status" value="1"/>
</dbReference>
<gene>
    <name evidence="2" type="ORF">ACFOEK_19780</name>
</gene>
<dbReference type="PANTHER" id="PTHR30411">
    <property type="entry name" value="CYTOPLASMIC PROTEIN"/>
    <property type="match status" value="1"/>
</dbReference>
<evidence type="ECO:0000259" key="1">
    <source>
        <dbReference type="Pfam" id="PF04073"/>
    </source>
</evidence>
<dbReference type="SUPFAM" id="SSF55826">
    <property type="entry name" value="YbaK/ProRS associated domain"/>
    <property type="match status" value="1"/>
</dbReference>
<name>A0ABV7HMA4_9GAMM</name>
<proteinExistence type="predicted"/>
<evidence type="ECO:0000313" key="3">
    <source>
        <dbReference type="Proteomes" id="UP001595476"/>
    </source>
</evidence>
<dbReference type="Proteomes" id="UP001595476">
    <property type="component" value="Unassembled WGS sequence"/>
</dbReference>
<reference evidence="3" key="1">
    <citation type="journal article" date="2019" name="Int. J. Syst. Evol. Microbiol.">
        <title>The Global Catalogue of Microorganisms (GCM) 10K type strain sequencing project: providing services to taxonomists for standard genome sequencing and annotation.</title>
        <authorList>
            <consortium name="The Broad Institute Genomics Platform"/>
            <consortium name="The Broad Institute Genome Sequencing Center for Infectious Disease"/>
            <person name="Wu L."/>
            <person name="Ma J."/>
        </authorList>
    </citation>
    <scope>NUCLEOTIDE SEQUENCE [LARGE SCALE GENOMIC DNA]</scope>
    <source>
        <strain evidence="3">KCTC 52438</strain>
    </source>
</reference>
<dbReference type="Pfam" id="PF04073">
    <property type="entry name" value="tRNA_edit"/>
    <property type="match status" value="1"/>
</dbReference>